<evidence type="ECO:0000313" key="2">
    <source>
        <dbReference type="EMBL" id="ENV97835.1"/>
    </source>
</evidence>
<dbReference type="AlphaFoldDB" id="N9EYS1"/>
<dbReference type="HOGENOM" id="CLU_2033016_0_0_6"/>
<keyword evidence="3" id="KW-1185">Reference proteome</keyword>
<protein>
    <submittedName>
        <fullName evidence="2">Uncharacterized protein</fullName>
    </submittedName>
</protein>
<name>N9EYS1_ACIBZ</name>
<comment type="caution">
    <text evidence="2">The sequence shown here is derived from an EMBL/GenBank/DDBJ whole genome shotgun (WGS) entry which is preliminary data.</text>
</comment>
<proteinExistence type="predicted"/>
<gene>
    <name evidence="2" type="ORF">F938_01244</name>
</gene>
<evidence type="ECO:0000256" key="1">
    <source>
        <dbReference type="SAM" id="Coils"/>
    </source>
</evidence>
<dbReference type="Proteomes" id="UP000013251">
    <property type="component" value="Unassembled WGS sequence"/>
</dbReference>
<organism evidence="2 3">
    <name type="scientific">Acinetobacter bereziniae LMG 1003 = CIP 70.12</name>
    <dbReference type="NCBI Taxonomy" id="981324"/>
    <lineage>
        <taxon>Bacteria</taxon>
        <taxon>Pseudomonadati</taxon>
        <taxon>Pseudomonadota</taxon>
        <taxon>Gammaproteobacteria</taxon>
        <taxon>Moraxellales</taxon>
        <taxon>Moraxellaceae</taxon>
        <taxon>Acinetobacter</taxon>
    </lineage>
</organism>
<dbReference type="EMBL" id="APQG01000018">
    <property type="protein sequence ID" value="ENV97835.1"/>
    <property type="molecule type" value="Genomic_DNA"/>
</dbReference>
<keyword evidence="1" id="KW-0175">Coiled coil</keyword>
<accession>N9EYS1</accession>
<evidence type="ECO:0000313" key="3">
    <source>
        <dbReference type="Proteomes" id="UP000013251"/>
    </source>
</evidence>
<sequence>MVAEVNHDPPKTLLSTLANGVVVVMEKTYQPNSRYPLQDHLVVDIENNVLEFPRKNTKKCQHMFVEIDTKALELVCKKCGTKVNPVLWIKDSISYFTRIQQDITEQRERLKEDEAELKNRSRTRCQHCTKMTAINLKHHNFQILG</sequence>
<reference evidence="2 3" key="1">
    <citation type="submission" date="2013-02" db="EMBL/GenBank/DDBJ databases">
        <title>The Genome Sequence of Acinetobacter bereziniae CIP 70.12.</title>
        <authorList>
            <consortium name="The Broad Institute Genome Sequencing Platform"/>
            <consortium name="The Broad Institute Genome Sequencing Center for Infectious Disease"/>
            <person name="Cerqueira G."/>
            <person name="Feldgarden M."/>
            <person name="Courvalin P."/>
            <person name="Perichon B."/>
            <person name="Grillot-Courvalin C."/>
            <person name="Clermont D."/>
            <person name="Rocha E."/>
            <person name="Yoon E.-J."/>
            <person name="Nemec A."/>
            <person name="Walker B."/>
            <person name="Young S.K."/>
            <person name="Zeng Q."/>
            <person name="Gargeya S."/>
            <person name="Fitzgerald M."/>
            <person name="Haas B."/>
            <person name="Abouelleil A."/>
            <person name="Alvarado L."/>
            <person name="Arachchi H.M."/>
            <person name="Berlin A.M."/>
            <person name="Chapman S.B."/>
            <person name="Dewar J."/>
            <person name="Goldberg J."/>
            <person name="Griggs A."/>
            <person name="Gujja S."/>
            <person name="Hansen M."/>
            <person name="Howarth C."/>
            <person name="Imamovic A."/>
            <person name="Larimer J."/>
            <person name="McCowan C."/>
            <person name="Murphy C."/>
            <person name="Neiman D."/>
            <person name="Pearson M."/>
            <person name="Priest M."/>
            <person name="Roberts A."/>
            <person name="Saif S."/>
            <person name="Shea T."/>
            <person name="Sisk P."/>
            <person name="Sykes S."/>
            <person name="Wortman J."/>
            <person name="Nusbaum C."/>
            <person name="Birren B."/>
        </authorList>
    </citation>
    <scope>NUCLEOTIDE SEQUENCE [LARGE SCALE GENOMIC DNA]</scope>
    <source>
        <strain evidence="2 3">CIP 70.12</strain>
    </source>
</reference>
<feature type="coiled-coil region" evidence="1">
    <location>
        <begin position="96"/>
        <end position="123"/>
    </location>
</feature>
<dbReference type="PATRIC" id="fig|1217650.3.peg.1217"/>